<evidence type="ECO:0000313" key="2">
    <source>
        <dbReference type="EMBL" id="MCE3216732.1"/>
    </source>
</evidence>
<feature type="compositionally biased region" description="Polar residues" evidence="1">
    <location>
        <begin position="38"/>
        <end position="47"/>
    </location>
</feature>
<evidence type="ECO:0000313" key="3">
    <source>
        <dbReference type="Proteomes" id="UP000823775"/>
    </source>
</evidence>
<gene>
    <name evidence="2" type="ORF">HAX54_007866</name>
</gene>
<reference evidence="2 3" key="1">
    <citation type="journal article" date="2021" name="BMC Genomics">
        <title>Datura genome reveals duplications of psychoactive alkaloid biosynthetic genes and high mutation rate following tissue culture.</title>
        <authorList>
            <person name="Rajewski A."/>
            <person name="Carter-House D."/>
            <person name="Stajich J."/>
            <person name="Litt A."/>
        </authorList>
    </citation>
    <scope>NUCLEOTIDE SEQUENCE [LARGE SCALE GENOMIC DNA]</scope>
    <source>
        <strain evidence="2">AR-01</strain>
    </source>
</reference>
<dbReference type="EMBL" id="JACEIK010014011">
    <property type="protein sequence ID" value="MCE3216732.1"/>
    <property type="molecule type" value="Genomic_DNA"/>
</dbReference>
<keyword evidence="3" id="KW-1185">Reference proteome</keyword>
<evidence type="ECO:0000256" key="1">
    <source>
        <dbReference type="SAM" id="MobiDB-lite"/>
    </source>
</evidence>
<dbReference type="Proteomes" id="UP000823775">
    <property type="component" value="Unassembled WGS sequence"/>
</dbReference>
<accession>A0ABS8WUV2</accession>
<organism evidence="2 3">
    <name type="scientific">Datura stramonium</name>
    <name type="common">Jimsonweed</name>
    <name type="synonym">Common thornapple</name>
    <dbReference type="NCBI Taxonomy" id="4076"/>
    <lineage>
        <taxon>Eukaryota</taxon>
        <taxon>Viridiplantae</taxon>
        <taxon>Streptophyta</taxon>
        <taxon>Embryophyta</taxon>
        <taxon>Tracheophyta</taxon>
        <taxon>Spermatophyta</taxon>
        <taxon>Magnoliopsida</taxon>
        <taxon>eudicotyledons</taxon>
        <taxon>Gunneridae</taxon>
        <taxon>Pentapetalae</taxon>
        <taxon>asterids</taxon>
        <taxon>lamiids</taxon>
        <taxon>Solanales</taxon>
        <taxon>Solanaceae</taxon>
        <taxon>Solanoideae</taxon>
        <taxon>Datureae</taxon>
        <taxon>Datura</taxon>
    </lineage>
</organism>
<proteinExistence type="predicted"/>
<name>A0ABS8WUV2_DATST</name>
<comment type="caution">
    <text evidence="2">The sequence shown here is derived from an EMBL/GenBank/DDBJ whole genome shotgun (WGS) entry which is preliminary data.</text>
</comment>
<protein>
    <submittedName>
        <fullName evidence="2">Uncharacterized protein</fullName>
    </submittedName>
</protein>
<feature type="region of interest" description="Disordered" evidence="1">
    <location>
        <begin position="1"/>
        <end position="54"/>
    </location>
</feature>
<sequence>MSKVIHDFSSMPPPYVVKKKNQQHVDVSAPPPDKKQKQQTIAPQNASIRKESKSIVEERHKYTLAEHGVPVMCYEPLEDQISGIRRSRRAMTFEVIYGPVEVPGSVAIGKVGIA</sequence>